<evidence type="ECO:0000313" key="2">
    <source>
        <dbReference type="Proteomes" id="UP000593567"/>
    </source>
</evidence>
<reference evidence="1" key="1">
    <citation type="submission" date="2020-06" db="EMBL/GenBank/DDBJ databases">
        <title>Draft genome of Bugula neritina, a colonial animal packing powerful symbionts and potential medicines.</title>
        <authorList>
            <person name="Rayko M."/>
        </authorList>
    </citation>
    <scope>NUCLEOTIDE SEQUENCE [LARGE SCALE GENOMIC DNA]</scope>
    <source>
        <strain evidence="1">Kwan_BN1</strain>
    </source>
</reference>
<dbReference type="AlphaFoldDB" id="A0A7J7K1R7"/>
<dbReference type="EMBL" id="VXIV02001533">
    <property type="protein sequence ID" value="KAF6032137.1"/>
    <property type="molecule type" value="Genomic_DNA"/>
</dbReference>
<dbReference type="Proteomes" id="UP000593567">
    <property type="component" value="Unassembled WGS sequence"/>
</dbReference>
<keyword evidence="2" id="KW-1185">Reference proteome</keyword>
<dbReference type="GO" id="GO:0071539">
    <property type="term" value="P:protein localization to centrosome"/>
    <property type="evidence" value="ECO:0007669"/>
    <property type="project" value="TreeGrafter"/>
</dbReference>
<comment type="caution">
    <text evidence="1">The sequence shown here is derived from an EMBL/GenBank/DDBJ whole genome shotgun (WGS) entry which is preliminary data.</text>
</comment>
<dbReference type="GO" id="GO:0005815">
    <property type="term" value="C:microtubule organizing center"/>
    <property type="evidence" value="ECO:0007669"/>
    <property type="project" value="TreeGrafter"/>
</dbReference>
<gene>
    <name evidence="1" type="ORF">EB796_009532</name>
</gene>
<protein>
    <submittedName>
        <fullName evidence="1">Uncharacterized protein</fullName>
    </submittedName>
</protein>
<proteinExistence type="predicted"/>
<accession>A0A7J7K1R7</accession>
<dbReference type="PANTHER" id="PTHR15128">
    <property type="entry name" value="TAL1 SCL INTERRUPTING LOCUS"/>
    <property type="match status" value="1"/>
</dbReference>
<dbReference type="OrthoDB" id="76173at2759"/>
<name>A0A7J7K1R7_BUGNE</name>
<organism evidence="1 2">
    <name type="scientific">Bugula neritina</name>
    <name type="common">Brown bryozoan</name>
    <name type="synonym">Sertularia neritina</name>
    <dbReference type="NCBI Taxonomy" id="10212"/>
    <lineage>
        <taxon>Eukaryota</taxon>
        <taxon>Metazoa</taxon>
        <taxon>Spiralia</taxon>
        <taxon>Lophotrochozoa</taxon>
        <taxon>Bryozoa</taxon>
        <taxon>Gymnolaemata</taxon>
        <taxon>Cheilostomatida</taxon>
        <taxon>Flustrina</taxon>
        <taxon>Buguloidea</taxon>
        <taxon>Bugulidae</taxon>
        <taxon>Bugula</taxon>
    </lineage>
</organism>
<dbReference type="InterPro" id="IPR026123">
    <property type="entry name" value="STIL"/>
</dbReference>
<dbReference type="GO" id="GO:0007052">
    <property type="term" value="P:mitotic spindle organization"/>
    <property type="evidence" value="ECO:0007669"/>
    <property type="project" value="TreeGrafter"/>
</dbReference>
<dbReference type="GO" id="GO:0007224">
    <property type="term" value="P:smoothened signaling pathway"/>
    <property type="evidence" value="ECO:0007669"/>
    <property type="project" value="TreeGrafter"/>
</dbReference>
<sequence>MIAEAESVGQESTRHQLDIIIKNVQDLLAKHSPTKAQCENKEKAYSGNESDLLATVGTSGSIQTTSPPECENAPGDIGAVTRAQLRKMGIEIEVSSPPAVSEPVIPTPRVQYISMMMTDSMVSDSNRSMELNALALKYLQDDQLTELAQLTIHRRTKRNETDLLRQVLTQTPHSSTKFESMLGTNNLSLASQQYLKRYALTDNKNPQWTWILATLFHLKIYWMQHQQPPNLQHYRMSSNQFKQNH</sequence>
<dbReference type="GO" id="GO:0031023">
    <property type="term" value="P:microtubule organizing center organization"/>
    <property type="evidence" value="ECO:0007669"/>
    <property type="project" value="TreeGrafter"/>
</dbReference>
<evidence type="ECO:0000313" key="1">
    <source>
        <dbReference type="EMBL" id="KAF6032137.1"/>
    </source>
</evidence>
<dbReference type="PANTHER" id="PTHR15128:SF0">
    <property type="entry name" value="SCL-INTERRUPTING LOCUS PROTEIN"/>
    <property type="match status" value="1"/>
</dbReference>